<name>A0A2S6IBP9_9BACT</name>
<dbReference type="Gene3D" id="2.130.10.10">
    <property type="entry name" value="YVTN repeat-like/Quinoprotein amine dehydrogenase"/>
    <property type="match status" value="1"/>
</dbReference>
<keyword evidence="4" id="KW-1185">Reference proteome</keyword>
<dbReference type="GO" id="GO:0017057">
    <property type="term" value="F:6-phosphogluconolactonase activity"/>
    <property type="evidence" value="ECO:0007669"/>
    <property type="project" value="TreeGrafter"/>
</dbReference>
<keyword evidence="2" id="KW-0313">Glucose metabolism</keyword>
<dbReference type="GO" id="GO:0006006">
    <property type="term" value="P:glucose metabolic process"/>
    <property type="evidence" value="ECO:0007669"/>
    <property type="project" value="UniProtKB-KW"/>
</dbReference>
<comment type="caution">
    <text evidence="3">The sequence shown here is derived from an EMBL/GenBank/DDBJ whole genome shotgun (WGS) entry which is preliminary data.</text>
</comment>
<dbReference type="EMBL" id="PTJC01000005">
    <property type="protein sequence ID" value="PPK88892.1"/>
    <property type="molecule type" value="Genomic_DNA"/>
</dbReference>
<dbReference type="OrthoDB" id="9790815at2"/>
<evidence type="ECO:0000256" key="2">
    <source>
        <dbReference type="ARBA" id="ARBA00022526"/>
    </source>
</evidence>
<dbReference type="InterPro" id="IPR019405">
    <property type="entry name" value="Lactonase_7-beta_prop"/>
</dbReference>
<evidence type="ECO:0000256" key="1">
    <source>
        <dbReference type="ARBA" id="ARBA00005564"/>
    </source>
</evidence>
<dbReference type="InterPro" id="IPR015943">
    <property type="entry name" value="WD40/YVTN_repeat-like_dom_sf"/>
</dbReference>
<dbReference type="PANTHER" id="PTHR30344:SF1">
    <property type="entry name" value="6-PHOSPHOGLUCONOLACTONASE"/>
    <property type="match status" value="1"/>
</dbReference>
<sequence>MLLLVGAYTIDMEADVPGLARGVTAYDFSPKLGQLDYRGYVEEVNPSYLCIDPANPVAYAVRECPQSDGAAVVAYHLRRGARNAVVFDRLGEVLLQGDHPCHVTKVEDTLIVSCYSSGSVHVVGLHPDGRPASHRQRLSLHHDTQRTHAHCAVYDAKRKRVYVCDLGGDQLTVFDRSADGTLTARPAATVRFPQGSGPRHCVLHPNGDLLLVNCEFRGRVAVVDLRGEAPQMAINVPALPERAVEGASGAAIRIDQRGRNVYISERNYSVVSTLRLETEAPLRLFTRDTYPSGGTRPRDIALSPDGKWLLSANLKDHSIGVFRVGAGGALQLQRVVRKVKSPTSLTWIPGL</sequence>
<dbReference type="RefSeq" id="WP_104419420.1">
    <property type="nucleotide sequence ID" value="NZ_PTJC01000005.1"/>
</dbReference>
<dbReference type="PANTHER" id="PTHR30344">
    <property type="entry name" value="6-PHOSPHOGLUCONOLACTONASE-RELATED"/>
    <property type="match status" value="1"/>
</dbReference>
<proteinExistence type="inferred from homology"/>
<comment type="similarity">
    <text evidence="1">Belongs to the cycloisomerase 2 family.</text>
</comment>
<gene>
    <name evidence="3" type="ORF">CLV84_1866</name>
</gene>
<dbReference type="Pfam" id="PF10282">
    <property type="entry name" value="Lactonase"/>
    <property type="match status" value="1"/>
</dbReference>
<keyword evidence="2" id="KW-0119">Carbohydrate metabolism</keyword>
<accession>A0A2S6IBP9</accession>
<dbReference type="AlphaFoldDB" id="A0A2S6IBP9"/>
<dbReference type="Proteomes" id="UP000237662">
    <property type="component" value="Unassembled WGS sequence"/>
</dbReference>
<evidence type="ECO:0000313" key="4">
    <source>
        <dbReference type="Proteomes" id="UP000237662"/>
    </source>
</evidence>
<evidence type="ECO:0000313" key="3">
    <source>
        <dbReference type="EMBL" id="PPK88892.1"/>
    </source>
</evidence>
<dbReference type="InterPro" id="IPR050282">
    <property type="entry name" value="Cycloisomerase_2"/>
</dbReference>
<organism evidence="3 4">
    <name type="scientific">Neolewinella xylanilytica</name>
    <dbReference type="NCBI Taxonomy" id="1514080"/>
    <lineage>
        <taxon>Bacteria</taxon>
        <taxon>Pseudomonadati</taxon>
        <taxon>Bacteroidota</taxon>
        <taxon>Saprospiria</taxon>
        <taxon>Saprospirales</taxon>
        <taxon>Lewinellaceae</taxon>
        <taxon>Neolewinella</taxon>
    </lineage>
</organism>
<dbReference type="InterPro" id="IPR011048">
    <property type="entry name" value="Haem_d1_sf"/>
</dbReference>
<dbReference type="SUPFAM" id="SSF51004">
    <property type="entry name" value="C-terminal (heme d1) domain of cytochrome cd1-nitrite reductase"/>
    <property type="match status" value="1"/>
</dbReference>
<reference evidence="3 4" key="1">
    <citation type="submission" date="2018-02" db="EMBL/GenBank/DDBJ databases">
        <title>Genomic Encyclopedia of Archaeal and Bacterial Type Strains, Phase II (KMG-II): from individual species to whole genera.</title>
        <authorList>
            <person name="Goeker M."/>
        </authorList>
    </citation>
    <scope>NUCLEOTIDE SEQUENCE [LARGE SCALE GENOMIC DNA]</scope>
    <source>
        <strain evidence="3 4">DSM 29526</strain>
    </source>
</reference>
<protein>
    <submittedName>
        <fullName evidence="3">6-phosphogluconolactonase</fullName>
    </submittedName>
</protein>